<evidence type="ECO:0000259" key="1">
    <source>
        <dbReference type="Pfam" id="PF04448"/>
    </source>
</evidence>
<proteinExistence type="predicted"/>
<dbReference type="EMBL" id="ON169972">
    <property type="protein sequence ID" value="UPW35943.1"/>
    <property type="molecule type" value="Genomic_DNA"/>
</dbReference>
<dbReference type="Pfam" id="PF04448">
    <property type="entry name" value="DUF551"/>
    <property type="match status" value="1"/>
</dbReference>
<dbReference type="Proteomes" id="UP000831536">
    <property type="component" value="Segment"/>
</dbReference>
<evidence type="ECO:0000313" key="3">
    <source>
        <dbReference type="Proteomes" id="UP000831536"/>
    </source>
</evidence>
<reference evidence="2" key="1">
    <citation type="journal article" date="2022" name="J. Appl. Microbiol.">
        <title>Bacteriophage-Antibiotic Combinations Against Multidrug-Resistant Pseudomonas aeruginosa.</title>
        <authorList>
            <person name="Holger D."/>
            <person name="Lev K.L."/>
            <person name="Kebriaei R."/>
            <person name="Morrisette T."/>
            <person name="Shah R."/>
            <person name="Alexander J."/>
            <person name="Lehman S.M."/>
            <person name="Rybak M.J."/>
        </authorList>
    </citation>
    <scope>NUCLEOTIDE SEQUENCE</scope>
</reference>
<accession>A0AAE9KSL3</accession>
<gene>
    <name evidence="2" type="ORF">EM_158</name>
</gene>
<keyword evidence="3" id="KW-1185">Reference proteome</keyword>
<evidence type="ECO:0000313" key="2">
    <source>
        <dbReference type="EMBL" id="UPW35943.1"/>
    </source>
</evidence>
<organism evidence="2 3">
    <name type="scientific">Pseudomonas phage EM</name>
    <dbReference type="NCBI Taxonomy" id="2936914"/>
    <lineage>
        <taxon>Viruses</taxon>
        <taxon>Duplodnaviria</taxon>
        <taxon>Heunggongvirae</taxon>
        <taxon>Uroviricota</taxon>
        <taxon>Caudoviricetes</taxon>
        <taxon>Vandenendeviridae</taxon>
        <taxon>Skurskavirinae</taxon>
        <taxon>Baldwinvirus</taxon>
        <taxon>Baldwinvirus EM</taxon>
    </lineage>
</organism>
<feature type="domain" description="DUF551" evidence="1">
    <location>
        <begin position="33"/>
        <end position="81"/>
    </location>
</feature>
<sequence length="85" mass="9903">MSEWKTIDSAPKDGTKFLGYCPDYGVRETHMRKYTEGSIGYATWQRGDGPLNAGWDWFDPIHSSIFNWRPTHWMPLPTPPQEDDQ</sequence>
<name>A0AAE9KSL3_9CAUD</name>
<protein>
    <submittedName>
        <fullName evidence="2">DUF551 domain-containing protein</fullName>
    </submittedName>
</protein>
<dbReference type="InterPro" id="IPR007539">
    <property type="entry name" value="DUF551"/>
</dbReference>